<reference evidence="11" key="1">
    <citation type="journal article" date="2019" name="Int. J. Syst. Evol. Microbiol.">
        <title>The Global Catalogue of Microorganisms (GCM) 10K type strain sequencing project: providing services to taxonomists for standard genome sequencing and annotation.</title>
        <authorList>
            <consortium name="The Broad Institute Genomics Platform"/>
            <consortium name="The Broad Institute Genome Sequencing Center for Infectious Disease"/>
            <person name="Wu L."/>
            <person name="Ma J."/>
        </authorList>
    </citation>
    <scope>NUCLEOTIDE SEQUENCE [LARGE SCALE GENOMIC DNA]</scope>
    <source>
        <strain evidence="11">NBRC 109341</strain>
    </source>
</reference>
<evidence type="ECO:0000256" key="6">
    <source>
        <dbReference type="ARBA" id="ARBA00022989"/>
    </source>
</evidence>
<evidence type="ECO:0000256" key="4">
    <source>
        <dbReference type="ARBA" id="ARBA00022692"/>
    </source>
</evidence>
<dbReference type="Proteomes" id="UP001156903">
    <property type="component" value="Unassembled WGS sequence"/>
</dbReference>
<evidence type="ECO:0000256" key="2">
    <source>
        <dbReference type="ARBA" id="ARBA00022448"/>
    </source>
</evidence>
<evidence type="ECO:0000313" key="10">
    <source>
        <dbReference type="EMBL" id="GLS16468.1"/>
    </source>
</evidence>
<keyword evidence="6 9" id="KW-1133">Transmembrane helix</keyword>
<feature type="transmembrane region" description="Helical" evidence="9">
    <location>
        <begin position="41"/>
        <end position="61"/>
    </location>
</feature>
<evidence type="ECO:0000256" key="5">
    <source>
        <dbReference type="ARBA" id="ARBA00022970"/>
    </source>
</evidence>
<keyword evidence="5" id="KW-0029">Amino-acid transport</keyword>
<dbReference type="Pfam" id="PF02653">
    <property type="entry name" value="BPD_transp_2"/>
    <property type="match status" value="1"/>
</dbReference>
<sequence>MELFGLPLPVVMGQIVVGLVNGSFYAILSLGLAVIFGMLNIVNFVHGAIYMLGALLAWLLLTKLGVSYWWSLLIVPLLIGAFGCVLERTMLRRLYQIDHVFGILLTLGLAYIIEGLARYWFGAAGMSFDAPEAFSGAYNLGFMRLPKYRVWVIVASLVVCFATWAMIEKTKLGAYLRASTENPAIARSFGINVSVLVTLTYGLGVALAGFAGVLAAPIYQVSPIMGHSLIIVVFAIVVIGGMGSILGSIITGLFLGLVEGLTRAYWPEASTVVIFVVMILVLILRPSGLFGKE</sequence>
<feature type="transmembrane region" description="Helical" evidence="9">
    <location>
        <begin position="228"/>
        <end position="258"/>
    </location>
</feature>
<accession>A0ABQ6C851</accession>
<keyword evidence="3" id="KW-1003">Cell membrane</keyword>
<comment type="caution">
    <text evidence="10">The sequence shown here is derived from an EMBL/GenBank/DDBJ whole genome shotgun (WGS) entry which is preliminary data.</text>
</comment>
<protein>
    <submittedName>
        <fullName evidence="10">Branched-chain amino acid ABC transporter permease</fullName>
    </submittedName>
</protein>
<dbReference type="PANTHER" id="PTHR11795:SF442">
    <property type="entry name" value="ABC TRANSPORTER ATP-BINDING PROTEIN"/>
    <property type="match status" value="1"/>
</dbReference>
<name>A0ABQ6C851_9BURK</name>
<keyword evidence="11" id="KW-1185">Reference proteome</keyword>
<dbReference type="InterPro" id="IPR001851">
    <property type="entry name" value="ABC_transp_permease"/>
</dbReference>
<comment type="subcellular location">
    <subcellularLocation>
        <location evidence="1">Cell membrane</location>
        <topology evidence="1">Multi-pass membrane protein</topology>
    </subcellularLocation>
</comment>
<feature type="transmembrane region" description="Helical" evidence="9">
    <location>
        <begin position="99"/>
        <end position="121"/>
    </location>
</feature>
<dbReference type="RefSeq" id="WP_284309214.1">
    <property type="nucleotide sequence ID" value="NZ_BSPB01000059.1"/>
</dbReference>
<dbReference type="InterPro" id="IPR052157">
    <property type="entry name" value="BCAA_transport_permease"/>
</dbReference>
<gene>
    <name evidence="10" type="ORF">GCM10007935_39090</name>
</gene>
<dbReference type="EMBL" id="BSPB01000059">
    <property type="protein sequence ID" value="GLS16468.1"/>
    <property type="molecule type" value="Genomic_DNA"/>
</dbReference>
<keyword evidence="2" id="KW-0813">Transport</keyword>
<keyword evidence="4 9" id="KW-0812">Transmembrane</keyword>
<evidence type="ECO:0000256" key="8">
    <source>
        <dbReference type="ARBA" id="ARBA00037998"/>
    </source>
</evidence>
<evidence type="ECO:0000256" key="3">
    <source>
        <dbReference type="ARBA" id="ARBA00022475"/>
    </source>
</evidence>
<evidence type="ECO:0000256" key="1">
    <source>
        <dbReference type="ARBA" id="ARBA00004651"/>
    </source>
</evidence>
<proteinExistence type="inferred from homology"/>
<feature type="transmembrane region" description="Helical" evidence="9">
    <location>
        <begin position="12"/>
        <end position="34"/>
    </location>
</feature>
<dbReference type="PANTHER" id="PTHR11795">
    <property type="entry name" value="BRANCHED-CHAIN AMINO ACID TRANSPORT SYSTEM PERMEASE PROTEIN LIVH"/>
    <property type="match status" value="1"/>
</dbReference>
<evidence type="ECO:0000313" key="11">
    <source>
        <dbReference type="Proteomes" id="UP001156903"/>
    </source>
</evidence>
<organism evidence="10 11">
    <name type="scientific">Hydrogenophaga electricum</name>
    <dbReference type="NCBI Taxonomy" id="1230953"/>
    <lineage>
        <taxon>Bacteria</taxon>
        <taxon>Pseudomonadati</taxon>
        <taxon>Pseudomonadota</taxon>
        <taxon>Betaproteobacteria</taxon>
        <taxon>Burkholderiales</taxon>
        <taxon>Comamonadaceae</taxon>
        <taxon>Hydrogenophaga</taxon>
    </lineage>
</organism>
<feature type="transmembrane region" description="Helical" evidence="9">
    <location>
        <begin position="67"/>
        <end position="87"/>
    </location>
</feature>
<feature type="transmembrane region" description="Helical" evidence="9">
    <location>
        <begin position="188"/>
        <end position="216"/>
    </location>
</feature>
<comment type="similarity">
    <text evidence="8">Belongs to the binding-protein-dependent transport system permease family. LivHM subfamily.</text>
</comment>
<evidence type="ECO:0000256" key="9">
    <source>
        <dbReference type="SAM" id="Phobius"/>
    </source>
</evidence>
<evidence type="ECO:0000256" key="7">
    <source>
        <dbReference type="ARBA" id="ARBA00023136"/>
    </source>
</evidence>
<dbReference type="CDD" id="cd06582">
    <property type="entry name" value="TM_PBP1_LivH_like"/>
    <property type="match status" value="1"/>
</dbReference>
<feature type="transmembrane region" description="Helical" evidence="9">
    <location>
        <begin position="148"/>
        <end position="167"/>
    </location>
</feature>
<feature type="transmembrane region" description="Helical" evidence="9">
    <location>
        <begin position="265"/>
        <end position="284"/>
    </location>
</feature>
<keyword evidence="7 9" id="KW-0472">Membrane</keyword>